<evidence type="ECO:0000313" key="1">
    <source>
        <dbReference type="EMBL" id="ORC34421.1"/>
    </source>
</evidence>
<accession>A0A1Y1RWB5</accession>
<organism evidence="1 2">
    <name type="scientific">Marispirochaeta aestuarii</name>
    <dbReference type="NCBI Taxonomy" id="1963862"/>
    <lineage>
        <taxon>Bacteria</taxon>
        <taxon>Pseudomonadati</taxon>
        <taxon>Spirochaetota</taxon>
        <taxon>Spirochaetia</taxon>
        <taxon>Spirochaetales</taxon>
        <taxon>Spirochaetaceae</taxon>
        <taxon>Marispirochaeta</taxon>
    </lineage>
</organism>
<dbReference type="Proteomes" id="UP000192343">
    <property type="component" value="Unassembled WGS sequence"/>
</dbReference>
<reference evidence="1 2" key="1">
    <citation type="submission" date="2017-03" db="EMBL/GenBank/DDBJ databases">
        <title>Draft Genome sequence of Marispirochaeta sp. strain JC444.</title>
        <authorList>
            <person name="Shivani Y."/>
            <person name="Subhash Y."/>
            <person name="Sasikala C."/>
            <person name="Ramana C."/>
        </authorList>
    </citation>
    <scope>NUCLEOTIDE SEQUENCE [LARGE SCALE GENOMIC DNA]</scope>
    <source>
        <strain evidence="1 2">JC444</strain>
    </source>
</reference>
<proteinExistence type="predicted"/>
<comment type="caution">
    <text evidence="1">The sequence shown here is derived from an EMBL/GenBank/DDBJ whole genome shotgun (WGS) entry which is preliminary data.</text>
</comment>
<evidence type="ECO:0008006" key="3">
    <source>
        <dbReference type="Google" id="ProtNLM"/>
    </source>
</evidence>
<dbReference type="RefSeq" id="WP_083051219.1">
    <property type="nucleotide sequence ID" value="NZ_MWQY01000013.1"/>
</dbReference>
<dbReference type="AlphaFoldDB" id="A0A1Y1RWB5"/>
<dbReference type="EMBL" id="MWQY01000013">
    <property type="protein sequence ID" value="ORC34421.1"/>
    <property type="molecule type" value="Genomic_DNA"/>
</dbReference>
<protein>
    <recommendedName>
        <fullName evidence="3">SGNH hydrolase-type esterase domain-containing protein</fullName>
    </recommendedName>
</protein>
<sequence length="227" mass="25857">MIVLDSYDVRDIYYDWDAPYNEDIGDRTDTGDWPAWFTDTTIQGNGETQRDNIMNAVYTTANKNATYTAIADPGGENDIIMFKSCYPLSEVGSSIDDEKAIYNEILSYFELRQDKLFILVTPPGETVVSSYVLTRELCEWLVDEENGWLSGYSGNNVGVFDFYCVLSETGSHHTIEDGELVYTYAPDYDGTSPYHDGNNHPNSTGNQKSTDEFVPLLNYYYNRWKCN</sequence>
<dbReference type="OrthoDB" id="158012at2"/>
<gene>
    <name evidence="1" type="ORF">B4O97_12300</name>
</gene>
<name>A0A1Y1RWB5_9SPIO</name>
<keyword evidence="2" id="KW-1185">Reference proteome</keyword>
<evidence type="ECO:0000313" key="2">
    <source>
        <dbReference type="Proteomes" id="UP000192343"/>
    </source>
</evidence>